<keyword evidence="4" id="KW-0808">Transferase</keyword>
<dbReference type="InterPro" id="IPR036043">
    <property type="entry name" value="Phosphoglycerate_kinase_sf"/>
</dbReference>
<dbReference type="PANTHER" id="PTHR48421:SF1">
    <property type="entry name" value="MYCBP-ASSOCIATED PROTEIN"/>
    <property type="match status" value="1"/>
</dbReference>
<dbReference type="GO" id="GO:0005524">
    <property type="term" value="F:ATP binding"/>
    <property type="evidence" value="ECO:0007669"/>
    <property type="project" value="UniProtKB-KW"/>
</dbReference>
<dbReference type="Gene3D" id="2.60.40.10">
    <property type="entry name" value="Immunoglobulins"/>
    <property type="match status" value="1"/>
</dbReference>
<comment type="similarity">
    <text evidence="2">Belongs to the phosphoglycerate kinase family.</text>
</comment>
<name>A0ABD3F1S5_9STRA</name>
<evidence type="ECO:0000256" key="5">
    <source>
        <dbReference type="ARBA" id="ARBA00022741"/>
    </source>
</evidence>
<sequence length="1798" mass="198158">MNESTSKSSLASSGEKPSTANSMGSPNGRKTRTIIVARTIPEEPAKVTPAATRGEGNSNAVSAVVNQQHARDARSGKLVSYAALGGDEDVERFDKFLAEQRGQPSASELRAAATSPHHMVASMKRKTMSRIQLEGIDVEAAAAGEDAATRKFMQQEMESDARKRREEAVAHRKWLNSLPIHERVSQQRQQNALRKWRQMNREWETFKARAARRLGKAPQELVMSKAAAYREQREMYDALQKARPLSDKVGGDIWLVSLRNEGTRFVPVGNIFSGLFCPIRESTNLGPRVRRPLDYQENQENREHEASRPLSKLEKRSLNLLERKKWRLRKQLKIIQPHEIDRSATSHLSVGTEDLFKWASGATEEFGGDSEEEESVRSYSTGVDEAARRRRLRSYASPSSPKAVTKAGSGSSQFAGPSLRISHVADEGDDAGITSASDAIRKMNTPEVCLPPLRLSFYTPVGEQEQRSLSITNDGNTIVHYQWWRAPFEDENAKLTTHLRGNRSRKEEQELERFTTTSVSKLGGTLLPGETQHFVFTFESSKAGVYLEKWLLDADPQPRVCFDVTPEDADLSVELPVEIRLSCVAEDNFVARRGRVMQLARVEQQENHFFVANLVDEILDGVRPPEPVTFDELMPREDVSRFYEQNGSSEFSDVYYSPDLVHDCYALYERAQAVLRYLAPAPSPTVEESSPNEEDAADNDGAEGAHKPSEVAPPVVLEQNVSADGVDTGAEVLQDSVPSSVPPAHPVEEWNWRLETLRELCKMADEAQHVQKSRLTQQLLKEFEEVEEEDEEDESDDAEDDGDNGETTAEKSPRLSQREVRKIERLARRKALEDEVRALKPNLQESFDTLQFSACTAPYKSTRLQERLLERIGSLCSETPVVCEIAMMMHTGAAAQTFKVEGVGDLLTRAIDEAIGGDQEHQALFEQERRRTQSMWLGDKSCYSSISQWMAKVVASTNPLPPVETPVEGAVIERVNNSGVILVHVDLDLASWFSLVKMESKDTAAVTDGVSPKIELAWRFSQELVQHASFVPAKVVRAAESLEKLLNALASTQPVVHTIVLVSELSRPPLTRQMCKLLRSAAQTELKSKAVGTTGDSEEIKPQGGDKLNEGAEEDIMKSLLQSLASQLSLRSVAQVVQRAIKKQVVFCSAIEEVQGQIELSRKELQLNLSVSLEVTENETPGKSIEDNAGSQGLGMSPIILLLEHLDEAGMDLITHASRKRELASKHVTHVPIEPQKPVAGGKKSSVAAPAKGKPSTPSAPVLPPPAETPPLIPDLDLTGKDLSEQGTRALRDQFARLASACVLDGIPSQPRQGIFAFVPKPEEPHPPIPTFAGPILSQELTTWSRLLQPTLACHGDQPTIVTAVVGGKCLESKLRLIDGLLEFVHEIFFVGEVAMNLYRVLHTKQLKMNSLGQTSVKRQEVDEELEEDAEGSNGDAGTTGDAVGEETSDLDNEKHSGDQQLADETHARGLWDLLVPAVQKLQQKASRKCVRLLLPIDWIVGETPLEENTDTTAADEENDEEESEEEDEEEEEDNGGKRRVSGLNSARQKPLVEPDHADTFEQKPRAVYDGDRAHVVLGKAPSADAGWQAFQNVTAQCLANARVTEGKKSVLVSLRAESESDDVDDEIDAEAVHKPPTARFEYEWTFRALDVGPIAMASLASLLRQNAGLKNQEDGAANISRALIIHGVCGAVEFREFCVATKQLLQILQGYSPSDVFIAGSSTATWLRQLESDQLNNVASGEKKDSDANSTAVGAETAALPRKVVDDRTVRNARVLKQLVAAKPHAILASLASSDSM</sequence>
<feature type="compositionally biased region" description="Acidic residues" evidence="8">
    <location>
        <begin position="1505"/>
        <end position="1534"/>
    </location>
</feature>
<dbReference type="EC" id="2.7.2.3" evidence="3"/>
<dbReference type="Proteomes" id="UP001632037">
    <property type="component" value="Unassembled WGS sequence"/>
</dbReference>
<feature type="compositionally biased region" description="Acidic residues" evidence="8">
    <location>
        <begin position="690"/>
        <end position="701"/>
    </location>
</feature>
<feature type="region of interest" description="Disordered" evidence="8">
    <location>
        <begin position="1225"/>
        <end position="1280"/>
    </location>
</feature>
<dbReference type="Pfam" id="PF14646">
    <property type="entry name" value="MYCBPAP"/>
    <property type="match status" value="1"/>
</dbReference>
<feature type="region of interest" description="Disordered" evidence="8">
    <location>
        <begin position="682"/>
        <end position="709"/>
    </location>
</feature>
<evidence type="ECO:0000256" key="8">
    <source>
        <dbReference type="SAM" id="MobiDB-lite"/>
    </source>
</evidence>
<dbReference type="GO" id="GO:0004618">
    <property type="term" value="F:phosphoglycerate kinase activity"/>
    <property type="evidence" value="ECO:0007669"/>
    <property type="project" value="UniProtKB-EC"/>
</dbReference>
<evidence type="ECO:0000256" key="4">
    <source>
        <dbReference type="ARBA" id="ARBA00022679"/>
    </source>
</evidence>
<feature type="compositionally biased region" description="Acidic residues" evidence="8">
    <location>
        <begin position="1422"/>
        <end position="1431"/>
    </location>
</feature>
<feature type="compositionally biased region" description="Acidic residues" evidence="8">
    <location>
        <begin position="784"/>
        <end position="804"/>
    </location>
</feature>
<keyword evidence="7" id="KW-0067">ATP-binding</keyword>
<feature type="compositionally biased region" description="Basic and acidic residues" evidence="8">
    <location>
        <begin position="1551"/>
        <end position="1566"/>
    </location>
</feature>
<evidence type="ECO:0000313" key="10">
    <source>
        <dbReference type="Proteomes" id="UP001632037"/>
    </source>
</evidence>
<keyword evidence="10" id="KW-1185">Reference proteome</keyword>
<dbReference type="InterPro" id="IPR013783">
    <property type="entry name" value="Ig-like_fold"/>
</dbReference>
<feature type="region of interest" description="Disordered" evidence="8">
    <location>
        <begin position="288"/>
        <end position="310"/>
    </location>
</feature>
<gene>
    <name evidence="9" type="ORF">V7S43_014593</name>
</gene>
<evidence type="ECO:0000313" key="9">
    <source>
        <dbReference type="EMBL" id="KAL3660441.1"/>
    </source>
</evidence>
<feature type="region of interest" description="Disordered" evidence="8">
    <location>
        <begin position="390"/>
        <end position="416"/>
    </location>
</feature>
<evidence type="ECO:0000256" key="3">
    <source>
        <dbReference type="ARBA" id="ARBA00013061"/>
    </source>
</evidence>
<feature type="compositionally biased region" description="Polar residues" evidence="8">
    <location>
        <begin position="1"/>
        <end position="25"/>
    </location>
</feature>
<dbReference type="SUPFAM" id="SSF53748">
    <property type="entry name" value="Phosphoglycerate kinase"/>
    <property type="match status" value="1"/>
</dbReference>
<dbReference type="PANTHER" id="PTHR48421">
    <property type="entry name" value="MYCBP-ASSOCIATED PROTEIN"/>
    <property type="match status" value="1"/>
</dbReference>
<evidence type="ECO:0000256" key="6">
    <source>
        <dbReference type="ARBA" id="ARBA00022777"/>
    </source>
</evidence>
<protein>
    <recommendedName>
        <fullName evidence="3">phosphoglycerate kinase</fullName>
        <ecNumber evidence="3">2.7.2.3</ecNumber>
    </recommendedName>
</protein>
<comment type="cofactor">
    <cofactor evidence="1">
        <name>Mg(2+)</name>
        <dbReference type="ChEBI" id="CHEBI:18420"/>
    </cofactor>
</comment>
<feature type="compositionally biased region" description="Basic and acidic residues" evidence="8">
    <location>
        <begin position="808"/>
        <end position="819"/>
    </location>
</feature>
<keyword evidence="5" id="KW-0547">Nucleotide-binding</keyword>
<evidence type="ECO:0000256" key="2">
    <source>
        <dbReference type="ARBA" id="ARBA00008982"/>
    </source>
</evidence>
<reference evidence="9 10" key="1">
    <citation type="submission" date="2024-09" db="EMBL/GenBank/DDBJ databases">
        <title>Genome sequencing and assembly of Phytophthora oleae, isolate VK10A, causative agent of rot of olive drupes.</title>
        <authorList>
            <person name="Conti Taguali S."/>
            <person name="Riolo M."/>
            <person name="La Spada F."/>
            <person name="Cacciola S.O."/>
            <person name="Dionisio G."/>
        </authorList>
    </citation>
    <scope>NUCLEOTIDE SEQUENCE [LARGE SCALE GENOMIC DNA]</scope>
    <source>
        <strain evidence="9 10">VK10A</strain>
    </source>
</reference>
<feature type="region of interest" description="Disordered" evidence="8">
    <location>
        <begin position="1505"/>
        <end position="1566"/>
    </location>
</feature>
<dbReference type="InterPro" id="IPR032707">
    <property type="entry name" value="MYCBPAP"/>
</dbReference>
<evidence type="ECO:0000256" key="7">
    <source>
        <dbReference type="ARBA" id="ARBA00022840"/>
    </source>
</evidence>
<proteinExistence type="inferred from homology"/>
<feature type="region of interest" description="Disordered" evidence="8">
    <location>
        <begin position="1414"/>
        <end position="1460"/>
    </location>
</feature>
<feature type="compositionally biased region" description="Pro residues" evidence="8">
    <location>
        <begin position="1261"/>
        <end position="1273"/>
    </location>
</feature>
<dbReference type="InterPro" id="IPR015824">
    <property type="entry name" value="Phosphoglycerate_kinase_N"/>
</dbReference>
<accession>A0ABD3F1S5</accession>
<organism evidence="9 10">
    <name type="scientific">Phytophthora oleae</name>
    <dbReference type="NCBI Taxonomy" id="2107226"/>
    <lineage>
        <taxon>Eukaryota</taxon>
        <taxon>Sar</taxon>
        <taxon>Stramenopiles</taxon>
        <taxon>Oomycota</taxon>
        <taxon>Peronosporomycetes</taxon>
        <taxon>Peronosporales</taxon>
        <taxon>Peronosporaceae</taxon>
        <taxon>Phytophthora</taxon>
    </lineage>
</organism>
<dbReference type="Gene3D" id="3.40.50.1260">
    <property type="entry name" value="Phosphoglycerate kinase, N-terminal domain"/>
    <property type="match status" value="2"/>
</dbReference>
<comment type="caution">
    <text evidence="9">The sequence shown here is derived from an EMBL/GenBank/DDBJ whole genome shotgun (WGS) entry which is preliminary data.</text>
</comment>
<evidence type="ECO:0000256" key="1">
    <source>
        <dbReference type="ARBA" id="ARBA00001946"/>
    </source>
</evidence>
<keyword evidence="6" id="KW-0418">Kinase</keyword>
<dbReference type="EMBL" id="JBIMZQ010000041">
    <property type="protein sequence ID" value="KAL3660441.1"/>
    <property type="molecule type" value="Genomic_DNA"/>
</dbReference>
<feature type="region of interest" description="Disordered" evidence="8">
    <location>
        <begin position="783"/>
        <end position="819"/>
    </location>
</feature>
<feature type="compositionally biased region" description="Basic and acidic residues" evidence="8">
    <location>
        <begin position="291"/>
        <end position="310"/>
    </location>
</feature>
<feature type="region of interest" description="Disordered" evidence="8">
    <location>
        <begin position="1"/>
        <end position="32"/>
    </location>
</feature>